<dbReference type="InterPro" id="IPR006311">
    <property type="entry name" value="TAT_signal"/>
</dbReference>
<dbReference type="InterPro" id="IPR018946">
    <property type="entry name" value="PhoD-like_MPP"/>
</dbReference>
<dbReference type="EMBL" id="CP003587">
    <property type="protein sequence ID" value="AGY58998.1"/>
    <property type="molecule type" value="Genomic_DNA"/>
</dbReference>
<evidence type="ECO:0000313" key="3">
    <source>
        <dbReference type="EMBL" id="AGY58998.1"/>
    </source>
</evidence>
<dbReference type="GO" id="GO:0004035">
    <property type="term" value="F:alkaline phosphatase activity"/>
    <property type="evidence" value="ECO:0007669"/>
    <property type="project" value="UniProtKB-EC"/>
</dbReference>
<dbReference type="EC" id="3.1.3.1" evidence="3"/>
<dbReference type="InterPro" id="IPR038607">
    <property type="entry name" value="PhoD-like_sf"/>
</dbReference>
<dbReference type="InterPro" id="IPR029052">
    <property type="entry name" value="Metallo-depent_PP-like"/>
</dbReference>
<dbReference type="OrthoDB" id="9763616at2"/>
<dbReference type="STRING" id="1183438.GKIL_2752"/>
<dbReference type="PANTHER" id="PTHR43606:SF2">
    <property type="entry name" value="ALKALINE PHOSPHATASE FAMILY PROTEIN (AFU_ORTHOLOGUE AFUA_5G03860)"/>
    <property type="match status" value="1"/>
</dbReference>
<dbReference type="InterPro" id="IPR052900">
    <property type="entry name" value="Phospholipid_Metab_Enz"/>
</dbReference>
<dbReference type="eggNOG" id="COG3540">
    <property type="taxonomic scope" value="Bacteria"/>
</dbReference>
<name>U5QJF2_GLOK1</name>
<organism evidence="3 4">
    <name type="scientific">Gloeobacter kilaueensis (strain ATCC BAA-2537 / CCAP 1431/1 / ULC 316 / JS1)</name>
    <dbReference type="NCBI Taxonomy" id="1183438"/>
    <lineage>
        <taxon>Bacteria</taxon>
        <taxon>Bacillati</taxon>
        <taxon>Cyanobacteriota</taxon>
        <taxon>Cyanophyceae</taxon>
        <taxon>Gloeobacterales</taxon>
        <taxon>Gloeobacteraceae</taxon>
        <taxon>Gloeobacter</taxon>
    </lineage>
</organism>
<gene>
    <name evidence="3" type="primary">phoD</name>
    <name evidence="3" type="ORF">GKIL_2752</name>
</gene>
<evidence type="ECO:0000259" key="1">
    <source>
        <dbReference type="Pfam" id="PF09423"/>
    </source>
</evidence>
<dbReference type="PATRIC" id="fig|1183438.3.peg.2710"/>
<keyword evidence="4" id="KW-1185">Reference proteome</keyword>
<dbReference type="RefSeq" id="WP_023174208.1">
    <property type="nucleotide sequence ID" value="NC_022600.1"/>
</dbReference>
<evidence type="ECO:0000259" key="2">
    <source>
        <dbReference type="Pfam" id="PF16655"/>
    </source>
</evidence>
<dbReference type="Proteomes" id="UP000017396">
    <property type="component" value="Chromosome"/>
</dbReference>
<reference evidence="3 4" key="1">
    <citation type="journal article" date="2013" name="PLoS ONE">
        <title>Cultivation and Complete Genome Sequencing of Gloeobacter kilaueensis sp. nov., from a Lava Cave in Kilauea Caldera, Hawai'i.</title>
        <authorList>
            <person name="Saw J.H."/>
            <person name="Schatz M."/>
            <person name="Brown M.V."/>
            <person name="Kunkel D.D."/>
            <person name="Foster J.S."/>
            <person name="Shick H."/>
            <person name="Christensen S."/>
            <person name="Hou S."/>
            <person name="Wan X."/>
            <person name="Donachie S.P."/>
        </authorList>
    </citation>
    <scope>NUCLEOTIDE SEQUENCE [LARGE SCALE GENOMIC DNA]</scope>
    <source>
        <strain evidence="4">JS</strain>
    </source>
</reference>
<feature type="domain" description="Phospholipase D N-terminal" evidence="2">
    <location>
        <begin position="47"/>
        <end position="142"/>
    </location>
</feature>
<dbReference type="PROSITE" id="PS51318">
    <property type="entry name" value="TAT"/>
    <property type="match status" value="1"/>
</dbReference>
<dbReference type="Pfam" id="PF16655">
    <property type="entry name" value="PhoD_N"/>
    <property type="match status" value="1"/>
</dbReference>
<sequence>MTNGQEIGLATSRRQLLAGAGLFVGLAVTAPLVRRALAAGSGPLFSLGVASGDPLPDGVVLWTRLAPEPLAGGGMPNRPVNVQWQVAKDERMRQIVRQGTVTARPEWGHSVHVEVSGLQPARWYWYRFKVGNEVSAVGRTRTAPAVGTHPARLRFAFASCQNYEAGYYAAYRDMAAQDLDFALHLGDYIYERGALPGRVRQHDGPAATSLEQYRNRYALYKLDADLQAAHAAFPWIVTWDDHEVQNNYAGLIPEDSQDPQTFRRRRAAAYQAYYEHMPLRRSALPDGASLKLYRRFAFGDLLALQVLDTRQYRSDQPCDDGLKPRCAAALAPEATMTGTDQERWLFGGLSRSHGRWNVIAQQTMMAQFNSGSDAEPIYNLDQWDGYVAARSRLLAFLAEARVANPVVLSGDIHSSWVSDLKSDFEKPESATVATEFTGTSISSDFPKDWIRRVQAALPANPHIRFFDGAARGYGLCTLERGLWRTDYRSVSDVTRSDSPVSTLAAFRLEAGQAGAKRL</sequence>
<accession>U5QJF2</accession>
<evidence type="ECO:0000313" key="4">
    <source>
        <dbReference type="Proteomes" id="UP000017396"/>
    </source>
</evidence>
<dbReference type="SUPFAM" id="SSF56300">
    <property type="entry name" value="Metallo-dependent phosphatases"/>
    <property type="match status" value="1"/>
</dbReference>
<keyword evidence="3" id="KW-0378">Hydrolase</keyword>
<feature type="domain" description="PhoD-like phosphatase metallophosphatase" evidence="1">
    <location>
        <begin position="155"/>
        <end position="487"/>
    </location>
</feature>
<dbReference type="Gene3D" id="2.60.40.380">
    <property type="entry name" value="Purple acid phosphatase-like, N-terminal"/>
    <property type="match status" value="1"/>
</dbReference>
<proteinExistence type="predicted"/>
<dbReference type="KEGG" id="glj:GKIL_2752"/>
<dbReference type="Gene3D" id="3.60.21.70">
    <property type="entry name" value="PhoD-like phosphatase"/>
    <property type="match status" value="1"/>
</dbReference>
<dbReference type="PANTHER" id="PTHR43606">
    <property type="entry name" value="PHOSPHATASE, PUTATIVE (AFU_ORTHOLOGUE AFUA_6G08710)-RELATED"/>
    <property type="match status" value="1"/>
</dbReference>
<dbReference type="AlphaFoldDB" id="U5QJF2"/>
<dbReference type="Pfam" id="PF09423">
    <property type="entry name" value="PhoD"/>
    <property type="match status" value="1"/>
</dbReference>
<protein>
    <submittedName>
        <fullName evidence="3">Alkaline phosphatase</fullName>
        <ecNumber evidence="3">3.1.3.1</ecNumber>
    </submittedName>
</protein>
<dbReference type="InterPro" id="IPR032093">
    <property type="entry name" value="PhoD_N"/>
</dbReference>
<dbReference type="CDD" id="cd07389">
    <property type="entry name" value="MPP_PhoD"/>
    <property type="match status" value="1"/>
</dbReference>
<dbReference type="HOGENOM" id="CLU_015982_2_1_3"/>